<organism evidence="1">
    <name type="scientific">Oryza punctata</name>
    <name type="common">Red rice</name>
    <dbReference type="NCBI Taxonomy" id="4537"/>
    <lineage>
        <taxon>Eukaryota</taxon>
        <taxon>Viridiplantae</taxon>
        <taxon>Streptophyta</taxon>
        <taxon>Embryophyta</taxon>
        <taxon>Tracheophyta</taxon>
        <taxon>Spermatophyta</taxon>
        <taxon>Magnoliopsida</taxon>
        <taxon>Liliopsida</taxon>
        <taxon>Poales</taxon>
        <taxon>Poaceae</taxon>
        <taxon>BOP clade</taxon>
        <taxon>Oryzoideae</taxon>
        <taxon>Oryzeae</taxon>
        <taxon>Oryzinae</taxon>
        <taxon>Oryza</taxon>
    </lineage>
</organism>
<dbReference type="STRING" id="4537.A0A0E0K4Q0"/>
<reference evidence="1" key="2">
    <citation type="submission" date="2018-05" db="EMBL/GenBank/DDBJ databases">
        <title>OpunRS2 (Oryza punctata Reference Sequence Version 2).</title>
        <authorList>
            <person name="Zhang J."/>
            <person name="Kudrna D."/>
            <person name="Lee S."/>
            <person name="Talag J."/>
            <person name="Welchert J."/>
            <person name="Wing R.A."/>
        </authorList>
    </citation>
    <scope>NUCLEOTIDE SEQUENCE [LARGE SCALE GENOMIC DNA]</scope>
</reference>
<accession>A0A0E0K4Q0</accession>
<sequence>MTAQGRGIVGSFWRAEAQMVAAATWVAEKRSLTIWYHSSPIPTEFTKQDTMASEDKFDLILRRIEEYERRREEADQRRSTDLLSLKVKNAEDLKISVGEEQSNVTPSMCSTNCSNPAAIPDLTMAAVVTCASTSLASMGLGVGAYATCTTVINVPDNPKKTHTKCSMLGLGVKCGLDQAMIAFLTVAGGSKAASTSNEPMDNFSPRVI</sequence>
<proteinExistence type="predicted"/>
<protein>
    <submittedName>
        <fullName evidence="1">Uncharacterized protein</fullName>
    </submittedName>
</protein>
<keyword evidence="2" id="KW-1185">Reference proteome</keyword>
<dbReference type="AlphaFoldDB" id="A0A0E0K4Q0"/>
<name>A0A0E0K4Q0_ORYPU</name>
<evidence type="ECO:0000313" key="2">
    <source>
        <dbReference type="Proteomes" id="UP000026962"/>
    </source>
</evidence>
<reference evidence="1" key="1">
    <citation type="submission" date="2015-04" db="UniProtKB">
        <authorList>
            <consortium name="EnsemblPlants"/>
        </authorList>
    </citation>
    <scope>IDENTIFICATION</scope>
</reference>
<evidence type="ECO:0000313" key="1">
    <source>
        <dbReference type="EnsemblPlants" id="OPUNC02G28520.1"/>
    </source>
</evidence>
<dbReference type="HOGENOM" id="CLU_1322775_0_0_1"/>
<dbReference type="EnsemblPlants" id="OPUNC02G28520.1">
    <property type="protein sequence ID" value="OPUNC02G28520.1"/>
    <property type="gene ID" value="OPUNC02G28520"/>
</dbReference>
<dbReference type="Proteomes" id="UP000026962">
    <property type="component" value="Chromosome 2"/>
</dbReference>
<dbReference type="Gramene" id="OPUNC02G28520.1">
    <property type="protein sequence ID" value="OPUNC02G28520.1"/>
    <property type="gene ID" value="OPUNC02G28520"/>
</dbReference>